<dbReference type="AlphaFoldDB" id="A0A0K6FX57"/>
<evidence type="ECO:0000313" key="2">
    <source>
        <dbReference type="Proteomes" id="UP000044841"/>
    </source>
</evidence>
<gene>
    <name evidence="1" type="ORF">RSOLAG22IIIB_08987</name>
</gene>
<keyword evidence="2" id="KW-1185">Reference proteome</keyword>
<protein>
    <submittedName>
        <fullName evidence="1">Uncharacterized protein</fullName>
    </submittedName>
</protein>
<evidence type="ECO:0000313" key="1">
    <source>
        <dbReference type="EMBL" id="CUA70572.1"/>
    </source>
</evidence>
<dbReference type="Proteomes" id="UP000044841">
    <property type="component" value="Unassembled WGS sequence"/>
</dbReference>
<sequence>MHPSLQTLPASVQLLIAQCVSPPLLKHAFRAPGYRFCHRSLLAASSTCHALRRVCFPLAIRVFRNHDPKPLARADIGASAHELEKRIEWALGREDLWPYIKMVDIELFARGSPRLGTRLVTFLASLPHLESLAIRLPTFHVFRTALVSDLRACLTLPGFESVRTLCVDSDAAWLVPLFPHVRELVVWTWPRPGCCDDEEEEEDWASGWSVVLGSLSAQAPNVSELEIGGLSIWDVNEVFPAFANALGQVRVLRVLHRSEPYGSVPLDHAPSSPLRSPSVRTARLGPRIQSSTRTLWQDALVDPEYQGRYIRGPTRALERIVYFGWQDECGSCYVPVPGVDHGWKDVGPVVVLSLRDMKDRS</sequence>
<reference evidence="1 2" key="1">
    <citation type="submission" date="2015-07" db="EMBL/GenBank/DDBJ databases">
        <authorList>
            <person name="Noorani M."/>
        </authorList>
    </citation>
    <scope>NUCLEOTIDE SEQUENCE [LARGE SCALE GENOMIC DNA]</scope>
    <source>
        <strain evidence="1">BBA 69670</strain>
    </source>
</reference>
<name>A0A0K6FX57_9AGAM</name>
<dbReference type="EMBL" id="CYGV01001180">
    <property type="protein sequence ID" value="CUA70572.1"/>
    <property type="molecule type" value="Genomic_DNA"/>
</dbReference>
<proteinExistence type="predicted"/>
<organism evidence="1 2">
    <name type="scientific">Rhizoctonia solani</name>
    <dbReference type="NCBI Taxonomy" id="456999"/>
    <lineage>
        <taxon>Eukaryota</taxon>
        <taxon>Fungi</taxon>
        <taxon>Dikarya</taxon>
        <taxon>Basidiomycota</taxon>
        <taxon>Agaricomycotina</taxon>
        <taxon>Agaricomycetes</taxon>
        <taxon>Cantharellales</taxon>
        <taxon>Ceratobasidiaceae</taxon>
        <taxon>Rhizoctonia</taxon>
    </lineage>
</organism>
<accession>A0A0K6FX57</accession>